<feature type="region of interest" description="Disordered" evidence="1">
    <location>
        <begin position="596"/>
        <end position="632"/>
    </location>
</feature>
<reference evidence="4 5" key="1">
    <citation type="submission" date="2015-10" db="EMBL/GenBank/DDBJ databases">
        <title>Draft genomes sequences of Candida glabrata isolates 1A, 1B, 2A, 2B, 3A and 3B.</title>
        <authorList>
            <person name="Haavelsrud O.E."/>
            <person name="Gaustad P."/>
        </authorList>
    </citation>
    <scope>NUCLEOTIDE SEQUENCE [LARGE SCALE GENOMIC DNA]</scope>
    <source>
        <strain evidence="4">910700640</strain>
    </source>
</reference>
<feature type="transmembrane region" description="Helical" evidence="2">
    <location>
        <begin position="408"/>
        <end position="426"/>
    </location>
</feature>
<evidence type="ECO:0000259" key="3">
    <source>
        <dbReference type="Pfam" id="PF12051"/>
    </source>
</evidence>
<feature type="transmembrane region" description="Helical" evidence="2">
    <location>
        <begin position="438"/>
        <end position="466"/>
    </location>
</feature>
<feature type="transmembrane region" description="Helical" evidence="2">
    <location>
        <begin position="183"/>
        <end position="206"/>
    </location>
</feature>
<feature type="compositionally biased region" description="Basic and acidic residues" evidence="1">
    <location>
        <begin position="596"/>
        <end position="615"/>
    </location>
</feature>
<dbReference type="AlphaFoldDB" id="A0A0W0CV72"/>
<gene>
    <name evidence="4" type="ORF">AO440_000330</name>
</gene>
<dbReference type="VEuPathDB" id="FungiDB:CAGL0B03949g"/>
<proteinExistence type="predicted"/>
<dbReference type="PANTHER" id="PTHR34814:SF1">
    <property type="entry name" value="NITROSOGUANIDINE RESISTANCE PROTEIN SNG1"/>
    <property type="match status" value="1"/>
</dbReference>
<feature type="transmembrane region" description="Helical" evidence="2">
    <location>
        <begin position="567"/>
        <end position="588"/>
    </location>
</feature>
<dbReference type="VEuPathDB" id="FungiDB:GWK60_B03817"/>
<sequence>MFEKKLEKKYRKFNSKCWKDPADALAETIEGGLKAANKKEEKERRMRRKDLENMSFTSSSDSSYSVEPKSDTAKSGAGGRDKSKSPKQMYSSDDISYKSPSPGQAKPKRRKSTRTSLSDDSDSDSDSDDGDSSSDSDDDDDGVPAVMADDEGDVISRVSSTASQWKKKTSLFSKRMKDHRRRILAKFISTHILLAIFVIGALSLYWGAIYNYSGNLYRVHSIAVIQDEPYTAPDGTVIPALTRNVTNIINSIPGNWRIMNSTEFKVIYNVTNAQEIDEKVAELIFDEKFWLAVNVREGATEAFYKSVTEEGAPVFNSTNYFQSIYESGRDPTNLKSSIYPILAKFESVFRSQYLKIYVPEFIKNITSPDFNETVNTANLYGLGNFATNSYDLRPFTDRVLLGPLSMGLNYNIMFSVFSISIFGPVNKEMAKYLKPRSLFFYRILISWSMFFFLSLFTCTVSAIFQIDFTPGFGKAGFVIYWMTSWLVMTAVGMANENILSIILTFCPQYMSYWMIIWTILNIAPSLYPLVLISRFYRFGYAMPIHNGVQIYRVIFLDISRHQMSRNYGILAAWVAVNTAINPFVNKFISKVVKKREERKELKRKIQEEREQERRRYEHRQRHASSKHHEHDS</sequence>
<comment type="caution">
    <text evidence="4">The sequence shown here is derived from an EMBL/GenBank/DDBJ whole genome shotgun (WGS) entry which is preliminary data.</text>
</comment>
<dbReference type="InterPro" id="IPR053001">
    <property type="entry name" value="MNNG_permease-like"/>
</dbReference>
<feature type="region of interest" description="Disordered" evidence="1">
    <location>
        <begin position="33"/>
        <end position="153"/>
    </location>
</feature>
<feature type="domain" description="DUF3533" evidence="3">
    <location>
        <begin position="191"/>
        <end position="578"/>
    </location>
</feature>
<keyword evidence="2" id="KW-0472">Membrane</keyword>
<dbReference type="EMBL" id="LLZZ01000119">
    <property type="protein sequence ID" value="KTB03498.1"/>
    <property type="molecule type" value="Genomic_DNA"/>
</dbReference>
<dbReference type="Pfam" id="PF12051">
    <property type="entry name" value="DUF3533"/>
    <property type="match status" value="1"/>
</dbReference>
<dbReference type="VEuPathDB" id="FungiDB:GVI51_B03883"/>
<feature type="compositionally biased region" description="Basic and acidic residues" evidence="1">
    <location>
        <begin position="37"/>
        <end position="52"/>
    </location>
</feature>
<feature type="compositionally biased region" description="Basic residues" evidence="1">
    <location>
        <begin position="616"/>
        <end position="625"/>
    </location>
</feature>
<organism evidence="4 5">
    <name type="scientific">Candida glabrata</name>
    <name type="common">Yeast</name>
    <name type="synonym">Torulopsis glabrata</name>
    <dbReference type="NCBI Taxonomy" id="5478"/>
    <lineage>
        <taxon>Eukaryota</taxon>
        <taxon>Fungi</taxon>
        <taxon>Dikarya</taxon>
        <taxon>Ascomycota</taxon>
        <taxon>Saccharomycotina</taxon>
        <taxon>Saccharomycetes</taxon>
        <taxon>Saccharomycetales</taxon>
        <taxon>Saccharomycetaceae</taxon>
        <taxon>Nakaseomyces</taxon>
    </lineage>
</organism>
<dbReference type="InterPro" id="IPR022703">
    <property type="entry name" value="DUF3533"/>
</dbReference>
<accession>A0A0W0CV72</accession>
<feature type="compositionally biased region" description="Acidic residues" evidence="1">
    <location>
        <begin position="119"/>
        <end position="153"/>
    </location>
</feature>
<feature type="transmembrane region" description="Helical" evidence="2">
    <location>
        <begin position="478"/>
        <end position="505"/>
    </location>
</feature>
<keyword evidence="2" id="KW-1133">Transmembrane helix</keyword>
<evidence type="ECO:0000313" key="5">
    <source>
        <dbReference type="Proteomes" id="UP000054886"/>
    </source>
</evidence>
<dbReference type="PANTHER" id="PTHR34814">
    <property type="entry name" value="NITROSOGUANIDINE RESISTANCE PROTEIN SNG1"/>
    <property type="match status" value="1"/>
</dbReference>
<keyword evidence="2" id="KW-0812">Transmembrane</keyword>
<name>A0A0W0CV72_CANGB</name>
<protein>
    <submittedName>
        <fullName evidence="4">Nitrosoguanidine resistance protein SNG1</fullName>
    </submittedName>
</protein>
<dbReference type="GO" id="GO:0016020">
    <property type="term" value="C:membrane"/>
    <property type="evidence" value="ECO:0007669"/>
    <property type="project" value="TreeGrafter"/>
</dbReference>
<evidence type="ECO:0000256" key="1">
    <source>
        <dbReference type="SAM" id="MobiDB-lite"/>
    </source>
</evidence>
<feature type="compositionally biased region" description="Low complexity" evidence="1">
    <location>
        <begin position="53"/>
        <end position="67"/>
    </location>
</feature>
<dbReference type="Proteomes" id="UP000054886">
    <property type="component" value="Unassembled WGS sequence"/>
</dbReference>
<feature type="compositionally biased region" description="Polar residues" evidence="1">
    <location>
        <begin position="86"/>
        <end position="102"/>
    </location>
</feature>
<feature type="transmembrane region" description="Helical" evidence="2">
    <location>
        <begin position="512"/>
        <end position="536"/>
    </location>
</feature>
<dbReference type="VEuPathDB" id="FungiDB:B1J91_B03949g"/>
<evidence type="ECO:0000313" key="4">
    <source>
        <dbReference type="EMBL" id="KTB03498.1"/>
    </source>
</evidence>
<evidence type="ECO:0000256" key="2">
    <source>
        <dbReference type="SAM" id="Phobius"/>
    </source>
</evidence>